<dbReference type="GO" id="GO:0005789">
    <property type="term" value="C:endoplasmic reticulum membrane"/>
    <property type="evidence" value="ECO:0007669"/>
    <property type="project" value="UniProtKB-SubCell"/>
</dbReference>
<evidence type="ECO:0000256" key="2">
    <source>
        <dbReference type="ARBA" id="ARBA00004922"/>
    </source>
</evidence>
<dbReference type="GO" id="GO:0042283">
    <property type="term" value="F:dolichyl pyrophosphate Glc1Man9GlcNAc2 alpha-1,3-glucosyltransferase activity"/>
    <property type="evidence" value="ECO:0007669"/>
    <property type="project" value="TreeGrafter"/>
</dbReference>
<keyword evidence="6 10" id="KW-0812">Transmembrane</keyword>
<reference evidence="12" key="1">
    <citation type="journal article" date="2023" name="Commun. Biol.">
        <title>Genome analysis of Parmales, the sister group of diatoms, reveals the evolutionary specialization of diatoms from phago-mixotrophs to photoautotrophs.</title>
        <authorList>
            <person name="Ban H."/>
            <person name="Sato S."/>
            <person name="Yoshikawa S."/>
            <person name="Yamada K."/>
            <person name="Nakamura Y."/>
            <person name="Ichinomiya M."/>
            <person name="Sato N."/>
            <person name="Blanc-Mathieu R."/>
            <person name="Endo H."/>
            <person name="Kuwata A."/>
            <person name="Ogata H."/>
        </authorList>
    </citation>
    <scope>NUCLEOTIDE SEQUENCE [LARGE SCALE GENOMIC DNA]</scope>
    <source>
        <strain evidence="12">NIES 3700</strain>
    </source>
</reference>
<feature type="transmembrane region" description="Helical" evidence="10">
    <location>
        <begin position="20"/>
        <end position="40"/>
    </location>
</feature>
<dbReference type="Pfam" id="PF03155">
    <property type="entry name" value="Alg6_Alg8"/>
    <property type="match status" value="1"/>
</dbReference>
<dbReference type="GO" id="GO:0006487">
    <property type="term" value="P:protein N-linked glycosylation"/>
    <property type="evidence" value="ECO:0007669"/>
    <property type="project" value="TreeGrafter"/>
</dbReference>
<evidence type="ECO:0000256" key="3">
    <source>
        <dbReference type="ARBA" id="ARBA00008715"/>
    </source>
</evidence>
<dbReference type="EMBL" id="BRXW01000643">
    <property type="protein sequence ID" value="GMH71785.1"/>
    <property type="molecule type" value="Genomic_DNA"/>
</dbReference>
<keyword evidence="8 10" id="KW-1133">Transmembrane helix</keyword>
<accession>A0A9W7APY2</accession>
<dbReference type="Proteomes" id="UP001165122">
    <property type="component" value="Unassembled WGS sequence"/>
</dbReference>
<comment type="subcellular location">
    <subcellularLocation>
        <location evidence="1 10">Endoplasmic reticulum membrane</location>
        <topology evidence="1 10">Multi-pass membrane protein</topology>
    </subcellularLocation>
</comment>
<evidence type="ECO:0000256" key="6">
    <source>
        <dbReference type="ARBA" id="ARBA00022692"/>
    </source>
</evidence>
<name>A0A9W7APY2_9STRA</name>
<evidence type="ECO:0000256" key="9">
    <source>
        <dbReference type="ARBA" id="ARBA00023136"/>
    </source>
</evidence>
<proteinExistence type="inferred from homology"/>
<evidence type="ECO:0000256" key="7">
    <source>
        <dbReference type="ARBA" id="ARBA00022824"/>
    </source>
</evidence>
<feature type="transmembrane region" description="Helical" evidence="10">
    <location>
        <begin position="110"/>
        <end position="131"/>
    </location>
</feature>
<comment type="pathway">
    <text evidence="2 10">Protein modification; protein glycosylation.</text>
</comment>
<evidence type="ECO:0000256" key="4">
    <source>
        <dbReference type="ARBA" id="ARBA00022676"/>
    </source>
</evidence>
<evidence type="ECO:0000256" key="5">
    <source>
        <dbReference type="ARBA" id="ARBA00022679"/>
    </source>
</evidence>
<sequence length="179" mass="20808">MLLITLFSFYPLIKLYQQKIKPIPCAVIIMFNVFMLAYHVHEKAIMNVIILMFCNVNFKEKGLRDAITFNGYASFLPLWLGGENRLFRVGGLFVYQFFFRREKKSTKYNIFERFIVFYVLLAEGLEVLGVAGENTRLEFLPTLIFSVGGAVVNLGCWRDLYLVCCEDEEKVAKSKQKKQ</sequence>
<evidence type="ECO:0000313" key="12">
    <source>
        <dbReference type="Proteomes" id="UP001165122"/>
    </source>
</evidence>
<keyword evidence="4 10" id="KW-0328">Glycosyltransferase</keyword>
<keyword evidence="9 10" id="KW-0472">Membrane</keyword>
<evidence type="ECO:0000256" key="8">
    <source>
        <dbReference type="ARBA" id="ARBA00022989"/>
    </source>
</evidence>
<dbReference type="EC" id="2.4.1.-" evidence="10"/>
<dbReference type="OrthoDB" id="1689333at2759"/>
<dbReference type="AlphaFoldDB" id="A0A9W7APY2"/>
<dbReference type="PANTHER" id="PTHR12413">
    <property type="entry name" value="DOLICHYL GLYCOSYLTRANSFERASE"/>
    <property type="match status" value="1"/>
</dbReference>
<dbReference type="PANTHER" id="PTHR12413:SF2">
    <property type="entry name" value="DOLICHYL PYROPHOSPHATE GLC1MAN9GLCNAC2 ALPHA-1,3-GLUCOSYLTRANSFERASE-RELATED"/>
    <property type="match status" value="1"/>
</dbReference>
<gene>
    <name evidence="11" type="ORF">TrLO_g15</name>
</gene>
<dbReference type="InterPro" id="IPR004856">
    <property type="entry name" value="Glyco_trans_ALG6/ALG8"/>
</dbReference>
<keyword evidence="5 10" id="KW-0808">Transferase</keyword>
<evidence type="ECO:0000256" key="1">
    <source>
        <dbReference type="ARBA" id="ARBA00004477"/>
    </source>
</evidence>
<comment type="similarity">
    <text evidence="3 10">Belongs to the ALG6/ALG8 glucosyltransferase family.</text>
</comment>
<protein>
    <recommendedName>
        <fullName evidence="10">Alpha-1,3-glucosyltransferase</fullName>
        <ecNumber evidence="10">2.4.1.-</ecNumber>
    </recommendedName>
</protein>
<organism evidence="11 12">
    <name type="scientific">Triparma laevis f. longispina</name>
    <dbReference type="NCBI Taxonomy" id="1714387"/>
    <lineage>
        <taxon>Eukaryota</taxon>
        <taxon>Sar</taxon>
        <taxon>Stramenopiles</taxon>
        <taxon>Ochrophyta</taxon>
        <taxon>Bolidophyceae</taxon>
        <taxon>Parmales</taxon>
        <taxon>Triparmaceae</taxon>
        <taxon>Triparma</taxon>
    </lineage>
</organism>
<evidence type="ECO:0000256" key="10">
    <source>
        <dbReference type="RuleBase" id="RU363110"/>
    </source>
</evidence>
<keyword evidence="7 10" id="KW-0256">Endoplasmic reticulum</keyword>
<evidence type="ECO:0000313" key="11">
    <source>
        <dbReference type="EMBL" id="GMH71785.1"/>
    </source>
</evidence>
<comment type="caution">
    <text evidence="11">The sequence shown here is derived from an EMBL/GenBank/DDBJ whole genome shotgun (WGS) entry which is preliminary data.</text>
</comment>
<comment type="caution">
    <text evidence="10">Lacks conserved residue(s) required for the propagation of feature annotation.</text>
</comment>
<keyword evidence="12" id="KW-1185">Reference proteome</keyword>